<dbReference type="Proteomes" id="UP000006380">
    <property type="component" value="Chromosome"/>
</dbReference>
<dbReference type="PANTHER" id="PTHR36302">
    <property type="entry name" value="BLR7088 PROTEIN"/>
    <property type="match status" value="1"/>
</dbReference>
<dbReference type="InterPro" id="IPR036182">
    <property type="entry name" value="PCuAC_sf"/>
</dbReference>
<dbReference type="AlphaFoldDB" id="A7GZN1"/>
<dbReference type="InterPro" id="IPR007410">
    <property type="entry name" value="LpqE-like"/>
</dbReference>
<dbReference type="HOGENOM" id="CLU_100939_2_0_7"/>
<evidence type="ECO:0000256" key="1">
    <source>
        <dbReference type="SAM" id="SignalP"/>
    </source>
</evidence>
<dbReference type="OrthoDB" id="9796962at2"/>
<dbReference type="RefSeq" id="WP_011992540.1">
    <property type="nucleotide sequence ID" value="NC_009715.2"/>
</dbReference>
<keyword evidence="3" id="KW-1185">Reference proteome</keyword>
<dbReference type="PANTHER" id="PTHR36302:SF1">
    <property type="entry name" value="COPPER CHAPERONE PCU(A)C"/>
    <property type="match status" value="1"/>
</dbReference>
<dbReference type="EMBL" id="CP000767">
    <property type="protein sequence ID" value="EAT99411.1"/>
    <property type="molecule type" value="Genomic_DNA"/>
</dbReference>
<sequence length="143" mass="15540">MKKFVLAAIFAAFGGMSLFAGDISIDNIRARDTKPGTNNSAIFMNIKNSSNADVKLVGVKSSVCKSTEMHTHKMADGMMAMVQVKDIDVPKNGEVMLAPGGLHVMLIDLNKPLKDGDKVDLELKFSNGETMKFDSINVTKNFK</sequence>
<protein>
    <submittedName>
        <fullName evidence="2">Copper-binding protein (DUF461 domain)</fullName>
    </submittedName>
</protein>
<evidence type="ECO:0000313" key="3">
    <source>
        <dbReference type="Proteomes" id="UP000006380"/>
    </source>
</evidence>
<proteinExistence type="predicted"/>
<dbReference type="SUPFAM" id="SSF110087">
    <property type="entry name" value="DR1885-like metal-binding protein"/>
    <property type="match status" value="1"/>
</dbReference>
<evidence type="ECO:0000313" key="2">
    <source>
        <dbReference type="EMBL" id="EAT99411.1"/>
    </source>
</evidence>
<dbReference type="InterPro" id="IPR058248">
    <property type="entry name" value="Lxx211020-like"/>
</dbReference>
<gene>
    <name evidence="2" type="ORF">CCV52592_0923</name>
</gene>
<accession>A7GZN1</accession>
<name>A7GZN1_CAMC5</name>
<dbReference type="Pfam" id="PF04314">
    <property type="entry name" value="PCuAC"/>
    <property type="match status" value="1"/>
</dbReference>
<reference evidence="2" key="1">
    <citation type="submission" date="2016-07" db="EMBL/GenBank/DDBJ databases">
        <title>Comparative genomics of the Campylobacter concisus group.</title>
        <authorList>
            <person name="Miller W.G."/>
            <person name="Yee E."/>
            <person name="Chapman M.H."/>
            <person name="Huynh S."/>
            <person name="Bono J.L."/>
            <person name="On S.L.W."/>
            <person name="StLeger J."/>
            <person name="Foster G."/>
            <person name="Parker C.T."/>
        </authorList>
    </citation>
    <scope>NUCLEOTIDE SEQUENCE</scope>
    <source>
        <strain evidence="2">525.92</strain>
    </source>
</reference>
<dbReference type="KEGG" id="ccv:CCV52592_0923"/>
<feature type="signal peptide" evidence="1">
    <location>
        <begin position="1"/>
        <end position="20"/>
    </location>
</feature>
<keyword evidence="1" id="KW-0732">Signal</keyword>
<dbReference type="STRING" id="360105.CCV52592_0923"/>
<feature type="chain" id="PRO_5002709085" evidence="1">
    <location>
        <begin position="21"/>
        <end position="143"/>
    </location>
</feature>
<organism evidence="2 3">
    <name type="scientific">Campylobacter curvus (strain 525.92)</name>
    <dbReference type="NCBI Taxonomy" id="360105"/>
    <lineage>
        <taxon>Bacteria</taxon>
        <taxon>Pseudomonadati</taxon>
        <taxon>Campylobacterota</taxon>
        <taxon>Epsilonproteobacteria</taxon>
        <taxon>Campylobacterales</taxon>
        <taxon>Campylobacteraceae</taxon>
        <taxon>Campylobacter</taxon>
    </lineage>
</organism>
<dbReference type="Gene3D" id="2.60.40.1890">
    <property type="entry name" value="PCu(A)C copper chaperone"/>
    <property type="match status" value="1"/>
</dbReference>